<evidence type="ECO:0000313" key="2">
    <source>
        <dbReference type="Proteomes" id="UP000814140"/>
    </source>
</evidence>
<organism evidence="1 2">
    <name type="scientific">Artomyces pyxidatus</name>
    <dbReference type="NCBI Taxonomy" id="48021"/>
    <lineage>
        <taxon>Eukaryota</taxon>
        <taxon>Fungi</taxon>
        <taxon>Dikarya</taxon>
        <taxon>Basidiomycota</taxon>
        <taxon>Agaricomycotina</taxon>
        <taxon>Agaricomycetes</taxon>
        <taxon>Russulales</taxon>
        <taxon>Auriscalpiaceae</taxon>
        <taxon>Artomyces</taxon>
    </lineage>
</organism>
<dbReference type="EMBL" id="MU277194">
    <property type="protein sequence ID" value="KAI0065792.1"/>
    <property type="molecule type" value="Genomic_DNA"/>
</dbReference>
<gene>
    <name evidence="1" type="ORF">BV25DRAFT_1594954</name>
</gene>
<reference evidence="1" key="1">
    <citation type="submission" date="2021-03" db="EMBL/GenBank/DDBJ databases">
        <authorList>
            <consortium name="DOE Joint Genome Institute"/>
            <person name="Ahrendt S."/>
            <person name="Looney B.P."/>
            <person name="Miyauchi S."/>
            <person name="Morin E."/>
            <person name="Drula E."/>
            <person name="Courty P.E."/>
            <person name="Chicoki N."/>
            <person name="Fauchery L."/>
            <person name="Kohler A."/>
            <person name="Kuo A."/>
            <person name="Labutti K."/>
            <person name="Pangilinan J."/>
            <person name="Lipzen A."/>
            <person name="Riley R."/>
            <person name="Andreopoulos W."/>
            <person name="He G."/>
            <person name="Johnson J."/>
            <person name="Barry K.W."/>
            <person name="Grigoriev I.V."/>
            <person name="Nagy L."/>
            <person name="Hibbett D."/>
            <person name="Henrissat B."/>
            <person name="Matheny P.B."/>
            <person name="Labbe J."/>
            <person name="Martin F."/>
        </authorList>
    </citation>
    <scope>NUCLEOTIDE SEQUENCE</scope>
    <source>
        <strain evidence="1">HHB10654</strain>
    </source>
</reference>
<sequence>MLFALTGLLLLPSAHAFFRLPCNKPIIDARIDPIVSPGKYSGHAHTVMGGSNIGVSSTFEDLRASECSTCYVKDDKSAYWIPQLYYEFPNKTYAAVDHGGMLVYYLQRGAANETIQAFPDGLRMLAGNPYARSNANTLESQAISWLCLDYANAYTDQQPGIYKTACPDGLRAQVFFPGCWDGVNLDSSDHKSHMAYPAQMDNGQCPSSHPVHLISIFYEVYFSVDPWNKLNMGGRFVLANGDPTGYGLHADFMNGWDRSVLSRAVASCTNLSGVITDCGVFENEGRLYTDQETSSCTVAQTVAEKVDGSLPHLPGCVAVTDGPAAALATDLVPGCTAPGLTTVPASNTTSSSSSAAPAIPSSASVALPSSSGVRVVSAAPPPSSVPAVQPSVAPVPPSKAPAPSSVAPAQPSVAPAPPSLAPAPPSVAPAPPSSAPGPSSAPAVPPPVVPAPPSVAPAPPSVVPAPPSKAPAPPAYTPAAPSTSTEAANTQVHKGTSTVGHAAPAHSSKPARPVYTHPAHPEHHDPHSHPEPGQCRPRPPKAAHHRRRNAHKMRGDSDMA</sequence>
<evidence type="ECO:0000313" key="1">
    <source>
        <dbReference type="EMBL" id="KAI0065792.1"/>
    </source>
</evidence>
<protein>
    <submittedName>
        <fullName evidence="1">Uncharacterized protein</fullName>
    </submittedName>
</protein>
<accession>A0ACB8TBU5</accession>
<dbReference type="Proteomes" id="UP000814140">
    <property type="component" value="Unassembled WGS sequence"/>
</dbReference>
<reference evidence="1" key="2">
    <citation type="journal article" date="2022" name="New Phytol.">
        <title>Evolutionary transition to the ectomycorrhizal habit in the genomes of a hyperdiverse lineage of mushroom-forming fungi.</title>
        <authorList>
            <person name="Looney B."/>
            <person name="Miyauchi S."/>
            <person name="Morin E."/>
            <person name="Drula E."/>
            <person name="Courty P.E."/>
            <person name="Kohler A."/>
            <person name="Kuo A."/>
            <person name="LaButti K."/>
            <person name="Pangilinan J."/>
            <person name="Lipzen A."/>
            <person name="Riley R."/>
            <person name="Andreopoulos W."/>
            <person name="He G."/>
            <person name="Johnson J."/>
            <person name="Nolan M."/>
            <person name="Tritt A."/>
            <person name="Barry K.W."/>
            <person name="Grigoriev I.V."/>
            <person name="Nagy L.G."/>
            <person name="Hibbett D."/>
            <person name="Henrissat B."/>
            <person name="Matheny P.B."/>
            <person name="Labbe J."/>
            <person name="Martin F.M."/>
        </authorList>
    </citation>
    <scope>NUCLEOTIDE SEQUENCE</scope>
    <source>
        <strain evidence="1">HHB10654</strain>
    </source>
</reference>
<name>A0ACB8TBU5_9AGAM</name>
<keyword evidence="2" id="KW-1185">Reference proteome</keyword>
<comment type="caution">
    <text evidence="1">The sequence shown here is derived from an EMBL/GenBank/DDBJ whole genome shotgun (WGS) entry which is preliminary data.</text>
</comment>
<proteinExistence type="predicted"/>